<dbReference type="InterPro" id="IPR002068">
    <property type="entry name" value="A-crystallin/Hsp20_dom"/>
</dbReference>
<evidence type="ECO:0000256" key="3">
    <source>
        <dbReference type="RuleBase" id="RU003616"/>
    </source>
</evidence>
<dbReference type="Pfam" id="PF00011">
    <property type="entry name" value="HSP20"/>
    <property type="match status" value="1"/>
</dbReference>
<dbReference type="InterPro" id="IPR031107">
    <property type="entry name" value="Small_HSP"/>
</dbReference>
<dbReference type="SUPFAM" id="SSF49764">
    <property type="entry name" value="HSP20-like chaperones"/>
    <property type="match status" value="1"/>
</dbReference>
<sequence>MSVYWPDSELGRFENSVYRLFNDFFKDFDHVKHSGSVRRSYRVPPLDEQINLDIRDGALYISGESKQDEKFKEGNVHIQERRYGAFFRVITLPRNVKTDEINAKFENGIIETKIPKT</sequence>
<dbReference type="Gene3D" id="2.60.40.790">
    <property type="match status" value="1"/>
</dbReference>
<accession>A0A9N9H405</accession>
<evidence type="ECO:0000256" key="2">
    <source>
        <dbReference type="PROSITE-ProRule" id="PRU00285"/>
    </source>
</evidence>
<evidence type="ECO:0000313" key="6">
    <source>
        <dbReference type="Proteomes" id="UP000789405"/>
    </source>
</evidence>
<name>A0A9N9H405_9GLOM</name>
<evidence type="ECO:0000259" key="4">
    <source>
        <dbReference type="PROSITE" id="PS01031"/>
    </source>
</evidence>
<dbReference type="OrthoDB" id="1431247at2759"/>
<feature type="domain" description="SHSP" evidence="4">
    <location>
        <begin position="15"/>
        <end position="117"/>
    </location>
</feature>
<dbReference type="Proteomes" id="UP000789405">
    <property type="component" value="Unassembled WGS sequence"/>
</dbReference>
<proteinExistence type="inferred from homology"/>
<comment type="caution">
    <text evidence="5">The sequence shown here is derived from an EMBL/GenBank/DDBJ whole genome shotgun (WGS) entry which is preliminary data.</text>
</comment>
<evidence type="ECO:0000256" key="1">
    <source>
        <dbReference type="ARBA" id="ARBA00023016"/>
    </source>
</evidence>
<keyword evidence="6" id="KW-1185">Reference proteome</keyword>
<dbReference type="CDD" id="cd06464">
    <property type="entry name" value="ACD_sHsps-like"/>
    <property type="match status" value="1"/>
</dbReference>
<dbReference type="PANTHER" id="PTHR11527">
    <property type="entry name" value="HEAT-SHOCK PROTEIN 20 FAMILY MEMBER"/>
    <property type="match status" value="1"/>
</dbReference>
<evidence type="ECO:0000313" key="5">
    <source>
        <dbReference type="EMBL" id="CAG8656661.1"/>
    </source>
</evidence>
<gene>
    <name evidence="5" type="ORF">DERYTH_LOCUS10482</name>
</gene>
<dbReference type="PROSITE" id="PS01031">
    <property type="entry name" value="SHSP"/>
    <property type="match status" value="1"/>
</dbReference>
<keyword evidence="1" id="KW-0346">Stress response</keyword>
<organism evidence="5 6">
    <name type="scientific">Dentiscutata erythropus</name>
    <dbReference type="NCBI Taxonomy" id="1348616"/>
    <lineage>
        <taxon>Eukaryota</taxon>
        <taxon>Fungi</taxon>
        <taxon>Fungi incertae sedis</taxon>
        <taxon>Mucoromycota</taxon>
        <taxon>Glomeromycotina</taxon>
        <taxon>Glomeromycetes</taxon>
        <taxon>Diversisporales</taxon>
        <taxon>Gigasporaceae</taxon>
        <taxon>Dentiscutata</taxon>
    </lineage>
</organism>
<dbReference type="AlphaFoldDB" id="A0A9N9H405"/>
<comment type="similarity">
    <text evidence="2 3">Belongs to the small heat shock protein (HSP20) family.</text>
</comment>
<dbReference type="EMBL" id="CAJVPY010006124">
    <property type="protein sequence ID" value="CAG8656661.1"/>
    <property type="molecule type" value="Genomic_DNA"/>
</dbReference>
<dbReference type="InterPro" id="IPR008978">
    <property type="entry name" value="HSP20-like_chaperone"/>
</dbReference>
<protein>
    <submittedName>
        <fullName evidence="5">3957_t:CDS:1</fullName>
    </submittedName>
</protein>
<reference evidence="5" key="1">
    <citation type="submission" date="2021-06" db="EMBL/GenBank/DDBJ databases">
        <authorList>
            <person name="Kallberg Y."/>
            <person name="Tangrot J."/>
            <person name="Rosling A."/>
        </authorList>
    </citation>
    <scope>NUCLEOTIDE SEQUENCE</scope>
    <source>
        <strain evidence="5">MA453B</strain>
    </source>
</reference>